<evidence type="ECO:0000313" key="3">
    <source>
        <dbReference type="EMBL" id="TWT94604.1"/>
    </source>
</evidence>
<sequence length="706" mass="76602" precursor="true">MFLVLCAVVFLVLCAGELAAQLPTTQLKSLSRVFLTVGSEADMSIASSADGDEITALRFSHPGITAELLIDAALPFDDSVQPRYGHFHVRVANDVPAGRYDVWAVGRLGVSNPRTISVHPEPTDLLSPSHDVAAPTELPLEKILQANASIAQRDFYHIHVDENQDLSIDLIAQQVDSRMIATAELRDADGRLLSVLTGSDHVDLTIPLPVGLAADYLLFVHDVLYRGGNEYPYGLVLHASDAVERASTHRSDERLVRSISAGAVEASQPADERSDDMESPRELAIPGTATARFDSASDVDYFQCQLTKGQSVAIEVLSERLGQPTDARLTLHRRSTDADGVVSWQQVAAGDDSFNLSDGPMSFKSTDPVINYTADVEATYRIKVQDMDSGEMLGKTQSYTLSVTPLSPSLKLLAYLPYDHRDINVTRPSGVRVLRGGLQPLRVVALRQNWSGPIELNVSGLPAGVHCAPVTMPAEHSVAQLNLRADEDAAASVAAIEVNAKASIGDQAFSIVATPTTVQWEKDAQRNSLRTRLVSQLLVSVSDLDVEPITIGMDDPMPIVVNKGDKAKLAVKLTRRAGGEKTPVILRGRDVPAGVTARDVTIAADQDTGEYTLDVTANAKPGTYRIWLQGETKVKFAPNPQSLQRATQYRDRLQKMRDDPNLSDQHKDLDAAIQTANKRVESAKPQANPRDFTIFPASPMVVLQVN</sequence>
<accession>A0A5C6A3Y1</accession>
<feature type="compositionally biased region" description="Basic and acidic residues" evidence="1">
    <location>
        <begin position="270"/>
        <end position="280"/>
    </location>
</feature>
<dbReference type="Gene3D" id="2.60.120.380">
    <property type="match status" value="1"/>
</dbReference>
<proteinExistence type="predicted"/>
<evidence type="ECO:0000313" key="4">
    <source>
        <dbReference type="Proteomes" id="UP000320176"/>
    </source>
</evidence>
<dbReference type="Proteomes" id="UP000320176">
    <property type="component" value="Unassembled WGS sequence"/>
</dbReference>
<feature type="signal peptide" evidence="2">
    <location>
        <begin position="1"/>
        <end position="20"/>
    </location>
</feature>
<reference evidence="3 4" key="1">
    <citation type="submission" date="2019-02" db="EMBL/GenBank/DDBJ databases">
        <title>Deep-cultivation of Planctomycetes and their phenomic and genomic characterization uncovers novel biology.</title>
        <authorList>
            <person name="Wiegand S."/>
            <person name="Jogler M."/>
            <person name="Boedeker C."/>
            <person name="Pinto D."/>
            <person name="Vollmers J."/>
            <person name="Rivas-Marin E."/>
            <person name="Kohn T."/>
            <person name="Peeters S.H."/>
            <person name="Heuer A."/>
            <person name="Rast P."/>
            <person name="Oberbeckmann S."/>
            <person name="Bunk B."/>
            <person name="Jeske O."/>
            <person name="Meyerdierks A."/>
            <person name="Storesund J.E."/>
            <person name="Kallscheuer N."/>
            <person name="Luecker S."/>
            <person name="Lage O.M."/>
            <person name="Pohl T."/>
            <person name="Merkel B.J."/>
            <person name="Hornburger P."/>
            <person name="Mueller R.-W."/>
            <person name="Bruemmer F."/>
            <person name="Labrenz M."/>
            <person name="Spormann A.M."/>
            <person name="Op Den Camp H."/>
            <person name="Overmann J."/>
            <person name="Amann R."/>
            <person name="Jetten M.S.M."/>
            <person name="Mascher T."/>
            <person name="Medema M.H."/>
            <person name="Devos D.P."/>
            <person name="Kaster A.-K."/>
            <person name="Ovreas L."/>
            <person name="Rohde M."/>
            <person name="Galperin M.Y."/>
            <person name="Jogler C."/>
        </authorList>
    </citation>
    <scope>NUCLEOTIDE SEQUENCE [LARGE SCALE GENOMIC DNA]</scope>
    <source>
        <strain evidence="3 4">Pla52n</strain>
    </source>
</reference>
<dbReference type="EMBL" id="SJPN01000007">
    <property type="protein sequence ID" value="TWT94604.1"/>
    <property type="molecule type" value="Genomic_DNA"/>
</dbReference>
<keyword evidence="4" id="KW-1185">Reference proteome</keyword>
<keyword evidence="2" id="KW-0732">Signal</keyword>
<gene>
    <name evidence="3" type="ORF">Pla52n_54250</name>
</gene>
<organism evidence="3 4">
    <name type="scientific">Stieleria varia</name>
    <dbReference type="NCBI Taxonomy" id="2528005"/>
    <lineage>
        <taxon>Bacteria</taxon>
        <taxon>Pseudomonadati</taxon>
        <taxon>Planctomycetota</taxon>
        <taxon>Planctomycetia</taxon>
        <taxon>Pirellulales</taxon>
        <taxon>Pirellulaceae</taxon>
        <taxon>Stieleria</taxon>
    </lineage>
</organism>
<evidence type="ECO:0000256" key="2">
    <source>
        <dbReference type="SAM" id="SignalP"/>
    </source>
</evidence>
<protein>
    <submittedName>
        <fullName evidence="3">Uncharacterized protein</fullName>
    </submittedName>
</protein>
<feature type="chain" id="PRO_5023113879" evidence="2">
    <location>
        <begin position="21"/>
        <end position="706"/>
    </location>
</feature>
<name>A0A5C6A3Y1_9BACT</name>
<evidence type="ECO:0000256" key="1">
    <source>
        <dbReference type="SAM" id="MobiDB-lite"/>
    </source>
</evidence>
<comment type="caution">
    <text evidence="3">The sequence shown here is derived from an EMBL/GenBank/DDBJ whole genome shotgun (WGS) entry which is preliminary data.</text>
</comment>
<feature type="region of interest" description="Disordered" evidence="1">
    <location>
        <begin position="260"/>
        <end position="280"/>
    </location>
</feature>
<dbReference type="AlphaFoldDB" id="A0A5C6A3Y1"/>